<dbReference type="Proteomes" id="UP001597040">
    <property type="component" value="Unassembled WGS sequence"/>
</dbReference>
<dbReference type="RefSeq" id="WP_390359591.1">
    <property type="nucleotide sequence ID" value="NZ_JBHTKJ010000007.1"/>
</dbReference>
<dbReference type="GO" id="GO:0003862">
    <property type="term" value="F:3-isopropylmalate dehydrogenase activity"/>
    <property type="evidence" value="ECO:0007669"/>
    <property type="project" value="UniProtKB-EC"/>
</dbReference>
<comment type="catalytic activity">
    <reaction evidence="1 13 14">
        <text>(2R,3S)-3-isopropylmalate + NAD(+) = 4-methyl-2-oxopentanoate + CO2 + NADH</text>
        <dbReference type="Rhea" id="RHEA:32271"/>
        <dbReference type="ChEBI" id="CHEBI:16526"/>
        <dbReference type="ChEBI" id="CHEBI:17865"/>
        <dbReference type="ChEBI" id="CHEBI:35121"/>
        <dbReference type="ChEBI" id="CHEBI:57540"/>
        <dbReference type="ChEBI" id="CHEBI:57945"/>
        <dbReference type="EC" id="1.1.1.85"/>
    </reaction>
</comment>
<evidence type="ECO:0000256" key="7">
    <source>
        <dbReference type="ARBA" id="ARBA00022605"/>
    </source>
</evidence>
<dbReference type="PROSITE" id="PS00470">
    <property type="entry name" value="IDH_IMDH"/>
    <property type="match status" value="1"/>
</dbReference>
<organism evidence="16 17">
    <name type="scientific">Virgibacillus byunsanensis</name>
    <dbReference type="NCBI Taxonomy" id="570945"/>
    <lineage>
        <taxon>Bacteria</taxon>
        <taxon>Bacillati</taxon>
        <taxon>Bacillota</taxon>
        <taxon>Bacilli</taxon>
        <taxon>Bacillales</taxon>
        <taxon>Bacillaceae</taxon>
        <taxon>Virgibacillus</taxon>
    </lineage>
</organism>
<evidence type="ECO:0000256" key="4">
    <source>
        <dbReference type="ARBA" id="ARBA00008319"/>
    </source>
</evidence>
<dbReference type="EC" id="1.1.1.85" evidence="13"/>
<accession>A0ABW3LGJ3</accession>
<feature type="binding site" evidence="13">
    <location>
        <begin position="76"/>
        <end position="89"/>
    </location>
    <ligand>
        <name>NAD(+)</name>
        <dbReference type="ChEBI" id="CHEBI:57540"/>
    </ligand>
</feature>
<evidence type="ECO:0000256" key="13">
    <source>
        <dbReference type="HAMAP-Rule" id="MF_01033"/>
    </source>
</evidence>
<evidence type="ECO:0000256" key="8">
    <source>
        <dbReference type="ARBA" id="ARBA00022723"/>
    </source>
</evidence>
<keyword evidence="17" id="KW-1185">Reference proteome</keyword>
<evidence type="ECO:0000256" key="2">
    <source>
        <dbReference type="ARBA" id="ARBA00001936"/>
    </source>
</evidence>
<dbReference type="PANTHER" id="PTHR42979">
    <property type="entry name" value="3-ISOPROPYLMALATE DEHYDROGENASE"/>
    <property type="match status" value="1"/>
</dbReference>
<evidence type="ECO:0000256" key="10">
    <source>
        <dbReference type="ARBA" id="ARBA00023002"/>
    </source>
</evidence>
<keyword evidence="13" id="KW-0464">Manganese</keyword>
<evidence type="ECO:0000313" key="16">
    <source>
        <dbReference type="EMBL" id="MFD1037502.1"/>
    </source>
</evidence>
<keyword evidence="13" id="KW-0963">Cytoplasm</keyword>
<feature type="binding site" evidence="13">
    <location>
        <position position="221"/>
    </location>
    <ligand>
        <name>substrate</name>
    </ligand>
</feature>
<keyword evidence="9 13" id="KW-0460">Magnesium</keyword>
<feature type="site" description="Important for catalysis" evidence="13">
    <location>
        <position position="141"/>
    </location>
</feature>
<dbReference type="HAMAP" id="MF_01033">
    <property type="entry name" value="LeuB_type1"/>
    <property type="match status" value="1"/>
</dbReference>
<gene>
    <name evidence="13 16" type="primary">leuB</name>
    <name evidence="16" type="ORF">ACFQ3N_03560</name>
</gene>
<evidence type="ECO:0000313" key="17">
    <source>
        <dbReference type="Proteomes" id="UP001597040"/>
    </source>
</evidence>
<dbReference type="InterPro" id="IPR019818">
    <property type="entry name" value="IsoCit/isopropylmalate_DH_CS"/>
</dbReference>
<evidence type="ECO:0000256" key="11">
    <source>
        <dbReference type="ARBA" id="ARBA00023027"/>
    </source>
</evidence>
<comment type="caution">
    <text evidence="16">The sequence shown here is derived from an EMBL/GenBank/DDBJ whole genome shotgun (WGS) entry which is preliminary data.</text>
</comment>
<dbReference type="SMART" id="SM01329">
    <property type="entry name" value="Iso_dh"/>
    <property type="match status" value="1"/>
</dbReference>
<proteinExistence type="inferred from homology"/>
<feature type="binding site" evidence="13">
    <location>
        <position position="249"/>
    </location>
    <ligand>
        <name>Mg(2+)</name>
        <dbReference type="ChEBI" id="CHEBI:18420"/>
    </ligand>
</feature>
<evidence type="ECO:0000256" key="1">
    <source>
        <dbReference type="ARBA" id="ARBA00000624"/>
    </source>
</evidence>
<feature type="binding site" evidence="13">
    <location>
        <position position="221"/>
    </location>
    <ligand>
        <name>Mg(2+)</name>
        <dbReference type="ChEBI" id="CHEBI:18420"/>
    </ligand>
</feature>
<comment type="function">
    <text evidence="13 14">Catalyzes the oxidation of 3-carboxy-2-hydroxy-4-methylpentanoate (3-isopropylmalate) to 3-carboxy-4-methyl-2-oxopentanoate. The product decarboxylates to 4-methyl-2 oxopentanoate.</text>
</comment>
<comment type="similarity">
    <text evidence="4 13">Belongs to the isocitrate and isopropylmalate dehydrogenases family. LeuB type 1 subfamily.</text>
</comment>
<feature type="binding site" evidence="13">
    <location>
        <position position="106"/>
    </location>
    <ligand>
        <name>substrate</name>
    </ligand>
</feature>
<dbReference type="NCBIfam" id="TIGR00169">
    <property type="entry name" value="leuB"/>
    <property type="match status" value="1"/>
</dbReference>
<feature type="binding site" evidence="13">
    <location>
        <begin position="279"/>
        <end position="291"/>
    </location>
    <ligand>
        <name>NAD(+)</name>
        <dbReference type="ChEBI" id="CHEBI:57540"/>
    </ligand>
</feature>
<comment type="cofactor">
    <cofactor evidence="2">
        <name>Mn(2+)</name>
        <dbReference type="ChEBI" id="CHEBI:29035"/>
    </cofactor>
</comment>
<sequence>MNKQIILLPGDGVGTEIMESAKLVLNAVASEFGHSFALHQHAIGGDAIDQYGTPLPNETIKACQQADAILLGAVGGPKWDSLPANLRPEKGLLGIRKSLGLFANLRPVKGFTSLLHASPLKESVIKGSDILIIRELTGGLYFGKPSERRENGNAVVDTLYYQRSEMERIIDKAFQSAQIRRKHLTSVDKANVLESSRMWREIVNEKSKDYPDVTVEHLLVDAAAMKLVTQPNQFDVMVTENLFGDILSDEASVLTGSLGMLPSASIRSDGVGLYEPVHGSAPDIAGLGIANPLGMILSVAMMLRHTFHLEEEATEIEQAVHETLRQGYYTPDLHIKGGKQVSTKEMTAIVVENMTTKSVSDSICSMYS</sequence>
<evidence type="ECO:0000256" key="14">
    <source>
        <dbReference type="RuleBase" id="RU004445"/>
    </source>
</evidence>
<dbReference type="Gene3D" id="3.40.718.10">
    <property type="entry name" value="Isopropylmalate Dehydrogenase"/>
    <property type="match status" value="1"/>
</dbReference>
<comment type="subcellular location">
    <subcellularLocation>
        <location evidence="13">Cytoplasm</location>
    </subcellularLocation>
</comment>
<evidence type="ECO:0000256" key="5">
    <source>
        <dbReference type="ARBA" id="ARBA00011738"/>
    </source>
</evidence>
<feature type="binding site" evidence="13">
    <location>
        <position position="134"/>
    </location>
    <ligand>
        <name>substrate</name>
    </ligand>
</feature>
<keyword evidence="11 13" id="KW-0520">NAD</keyword>
<dbReference type="InterPro" id="IPR004429">
    <property type="entry name" value="Isopropylmalate_DH"/>
</dbReference>
<keyword evidence="10 13" id="KW-0560">Oxidoreductase</keyword>
<keyword evidence="8 13" id="KW-0479">Metal-binding</keyword>
<feature type="domain" description="Isopropylmalate dehydrogenase-like" evidence="15">
    <location>
        <begin position="4"/>
        <end position="350"/>
    </location>
</feature>
<dbReference type="EMBL" id="JBHTKJ010000007">
    <property type="protein sequence ID" value="MFD1037502.1"/>
    <property type="molecule type" value="Genomic_DNA"/>
</dbReference>
<comment type="subunit">
    <text evidence="5 13 14">Homodimer.</text>
</comment>
<keyword evidence="12 13" id="KW-0100">Branched-chain amino acid biosynthesis</keyword>
<evidence type="ECO:0000256" key="3">
    <source>
        <dbReference type="ARBA" id="ARBA00004762"/>
    </source>
</evidence>
<protein>
    <recommendedName>
        <fullName evidence="13">3-isopropylmalate dehydrogenase</fullName>
        <ecNumber evidence="13">1.1.1.85</ecNumber>
    </recommendedName>
    <alternativeName>
        <fullName evidence="13">3-IPM-DH</fullName>
    </alternativeName>
    <alternativeName>
        <fullName evidence="13">Beta-IPM dehydrogenase</fullName>
        <shortName evidence="13">IMDH</shortName>
    </alternativeName>
</protein>
<comment type="pathway">
    <text evidence="3 13 14">Amino-acid biosynthesis; L-leucine biosynthesis; L-leucine from 3-methyl-2-oxobutanoate: step 3/4.</text>
</comment>
<dbReference type="SUPFAM" id="SSF53659">
    <property type="entry name" value="Isocitrate/Isopropylmalate dehydrogenase-like"/>
    <property type="match status" value="1"/>
</dbReference>
<dbReference type="InterPro" id="IPR024084">
    <property type="entry name" value="IsoPropMal-DH-like_dom"/>
</dbReference>
<keyword evidence="6 13" id="KW-0432">Leucine biosynthesis</keyword>
<name>A0ABW3LGJ3_9BACI</name>
<evidence type="ECO:0000256" key="6">
    <source>
        <dbReference type="ARBA" id="ARBA00022430"/>
    </source>
</evidence>
<feature type="binding site" evidence="13">
    <location>
        <position position="96"/>
    </location>
    <ligand>
        <name>substrate</name>
    </ligand>
</feature>
<feature type="site" description="Important for catalysis" evidence="13">
    <location>
        <position position="189"/>
    </location>
</feature>
<evidence type="ECO:0000256" key="9">
    <source>
        <dbReference type="ARBA" id="ARBA00022842"/>
    </source>
</evidence>
<evidence type="ECO:0000256" key="12">
    <source>
        <dbReference type="ARBA" id="ARBA00023304"/>
    </source>
</evidence>
<dbReference type="Pfam" id="PF00180">
    <property type="entry name" value="Iso_dh"/>
    <property type="match status" value="1"/>
</dbReference>
<feature type="binding site" evidence="13">
    <location>
        <position position="245"/>
    </location>
    <ligand>
        <name>Mg(2+)</name>
        <dbReference type="ChEBI" id="CHEBI:18420"/>
    </ligand>
</feature>
<evidence type="ECO:0000259" key="15">
    <source>
        <dbReference type="SMART" id="SM01329"/>
    </source>
</evidence>
<reference evidence="17" key="1">
    <citation type="journal article" date="2019" name="Int. J. Syst. Evol. Microbiol.">
        <title>The Global Catalogue of Microorganisms (GCM) 10K type strain sequencing project: providing services to taxonomists for standard genome sequencing and annotation.</title>
        <authorList>
            <consortium name="The Broad Institute Genomics Platform"/>
            <consortium name="The Broad Institute Genome Sequencing Center for Infectious Disease"/>
            <person name="Wu L."/>
            <person name="Ma J."/>
        </authorList>
    </citation>
    <scope>NUCLEOTIDE SEQUENCE [LARGE SCALE GENOMIC DNA]</scope>
    <source>
        <strain evidence="17">CCUG 56754</strain>
    </source>
</reference>
<comment type="cofactor">
    <cofactor evidence="13 14">
        <name>Mg(2+)</name>
        <dbReference type="ChEBI" id="CHEBI:18420"/>
    </cofactor>
    <cofactor evidence="13 14">
        <name>Mn(2+)</name>
        <dbReference type="ChEBI" id="CHEBI:29035"/>
    </cofactor>
    <text evidence="13 14">Binds 1 Mg(2+) or Mn(2+) ion per subunit.</text>
</comment>
<dbReference type="PANTHER" id="PTHR42979:SF1">
    <property type="entry name" value="3-ISOPROPYLMALATE DEHYDROGENASE"/>
    <property type="match status" value="1"/>
</dbReference>
<keyword evidence="7 13" id="KW-0028">Amino-acid biosynthesis</keyword>